<dbReference type="Proteomes" id="UP000292702">
    <property type="component" value="Unassembled WGS sequence"/>
</dbReference>
<name>A0A4V2MW90_9APHY</name>
<dbReference type="InterPro" id="IPR046528">
    <property type="entry name" value="DUF6593"/>
</dbReference>
<evidence type="ECO:0000259" key="1">
    <source>
        <dbReference type="Pfam" id="PF20236"/>
    </source>
</evidence>
<proteinExistence type="predicted"/>
<evidence type="ECO:0000313" key="3">
    <source>
        <dbReference type="Proteomes" id="UP000292702"/>
    </source>
</evidence>
<protein>
    <recommendedName>
        <fullName evidence="1">DUF6593 domain-containing protein</fullName>
    </recommendedName>
</protein>
<dbReference type="EMBL" id="RWJN01000187">
    <property type="protein sequence ID" value="TCD65317.1"/>
    <property type="molecule type" value="Genomic_DNA"/>
</dbReference>
<organism evidence="2 3">
    <name type="scientific">Steccherinum ochraceum</name>
    <dbReference type="NCBI Taxonomy" id="92696"/>
    <lineage>
        <taxon>Eukaryota</taxon>
        <taxon>Fungi</taxon>
        <taxon>Dikarya</taxon>
        <taxon>Basidiomycota</taxon>
        <taxon>Agaricomycotina</taxon>
        <taxon>Agaricomycetes</taxon>
        <taxon>Polyporales</taxon>
        <taxon>Steccherinaceae</taxon>
        <taxon>Steccherinum</taxon>
    </lineage>
</organism>
<comment type="caution">
    <text evidence="2">The sequence shown here is derived from an EMBL/GenBank/DDBJ whole genome shotgun (WGS) entry which is preliminary data.</text>
</comment>
<accession>A0A4V2MW90</accession>
<feature type="domain" description="DUF6593" evidence="1">
    <location>
        <begin position="32"/>
        <end position="190"/>
    </location>
</feature>
<gene>
    <name evidence="2" type="ORF">EIP91_002803</name>
</gene>
<keyword evidence="3" id="KW-1185">Reference proteome</keyword>
<dbReference type="AlphaFoldDB" id="A0A4V2MW90"/>
<sequence length="208" mass="23029">MALELHLSTTTAYHTILIAKSSKDSASHHEPTPMYHICSPHRAAFNFKTTKIARIDRSVAHDAAYHFTSKKSEDIKECTEYGSGVVEMARINWGTLATPPQVILEGQILSLKTTGIMKSDTVFEGPDGLTYTWFLGLHTTLSVEKDGKKIEVAKYHEPFSFTKHPYLTVQPEAMHILDLVVTTWLLVTMRKQNNATAAATTAAVVATV</sequence>
<reference evidence="2 3" key="1">
    <citation type="submission" date="2018-11" db="EMBL/GenBank/DDBJ databases">
        <title>Genome assembly of Steccherinum ochraceum LE-BIN_3174, the white-rot fungus of the Steccherinaceae family (The Residual Polyporoid clade, Polyporales, Basidiomycota).</title>
        <authorList>
            <person name="Fedorova T.V."/>
            <person name="Glazunova O.A."/>
            <person name="Landesman E.O."/>
            <person name="Moiseenko K.V."/>
            <person name="Psurtseva N.V."/>
            <person name="Savinova O.S."/>
            <person name="Shakhova N.V."/>
            <person name="Tyazhelova T.V."/>
            <person name="Vasina D.V."/>
        </authorList>
    </citation>
    <scope>NUCLEOTIDE SEQUENCE [LARGE SCALE GENOMIC DNA]</scope>
    <source>
        <strain evidence="2 3">LE-BIN_3174</strain>
    </source>
</reference>
<dbReference type="Pfam" id="PF20236">
    <property type="entry name" value="DUF6593"/>
    <property type="match status" value="1"/>
</dbReference>
<evidence type="ECO:0000313" key="2">
    <source>
        <dbReference type="EMBL" id="TCD65317.1"/>
    </source>
</evidence>